<dbReference type="EMBL" id="JANPWB010000013">
    <property type="protein sequence ID" value="KAJ1105386.1"/>
    <property type="molecule type" value="Genomic_DNA"/>
</dbReference>
<dbReference type="AlphaFoldDB" id="A0AAV7MPU1"/>
<gene>
    <name evidence="1" type="ORF">NDU88_002792</name>
</gene>
<protein>
    <submittedName>
        <fullName evidence="1">Uncharacterized protein</fullName>
    </submittedName>
</protein>
<sequence length="66" mass="7797">MRTLSDLDESVRQLDSRLTTIESSSSDQALENVDRTTRIEKLEKNYDLLQDMMDDLENRSRRNNMC</sequence>
<evidence type="ECO:0000313" key="2">
    <source>
        <dbReference type="Proteomes" id="UP001066276"/>
    </source>
</evidence>
<proteinExistence type="predicted"/>
<keyword evidence="2" id="KW-1185">Reference proteome</keyword>
<comment type="caution">
    <text evidence="1">The sequence shown here is derived from an EMBL/GenBank/DDBJ whole genome shotgun (WGS) entry which is preliminary data.</text>
</comment>
<organism evidence="1 2">
    <name type="scientific">Pleurodeles waltl</name>
    <name type="common">Iberian ribbed newt</name>
    <dbReference type="NCBI Taxonomy" id="8319"/>
    <lineage>
        <taxon>Eukaryota</taxon>
        <taxon>Metazoa</taxon>
        <taxon>Chordata</taxon>
        <taxon>Craniata</taxon>
        <taxon>Vertebrata</taxon>
        <taxon>Euteleostomi</taxon>
        <taxon>Amphibia</taxon>
        <taxon>Batrachia</taxon>
        <taxon>Caudata</taxon>
        <taxon>Salamandroidea</taxon>
        <taxon>Salamandridae</taxon>
        <taxon>Pleurodelinae</taxon>
        <taxon>Pleurodeles</taxon>
    </lineage>
</organism>
<evidence type="ECO:0000313" key="1">
    <source>
        <dbReference type="EMBL" id="KAJ1105386.1"/>
    </source>
</evidence>
<dbReference type="Proteomes" id="UP001066276">
    <property type="component" value="Chromosome 9"/>
</dbReference>
<accession>A0AAV7MPU1</accession>
<reference evidence="1" key="1">
    <citation type="journal article" date="2022" name="bioRxiv">
        <title>Sequencing and chromosome-scale assembly of the giantPleurodeles waltlgenome.</title>
        <authorList>
            <person name="Brown T."/>
            <person name="Elewa A."/>
            <person name="Iarovenko S."/>
            <person name="Subramanian E."/>
            <person name="Araus A.J."/>
            <person name="Petzold A."/>
            <person name="Susuki M."/>
            <person name="Suzuki K.-i.T."/>
            <person name="Hayashi T."/>
            <person name="Toyoda A."/>
            <person name="Oliveira C."/>
            <person name="Osipova E."/>
            <person name="Leigh N.D."/>
            <person name="Simon A."/>
            <person name="Yun M.H."/>
        </authorList>
    </citation>
    <scope>NUCLEOTIDE SEQUENCE</scope>
    <source>
        <strain evidence="1">20211129_DDA</strain>
        <tissue evidence="1">Liver</tissue>
    </source>
</reference>
<name>A0AAV7MPU1_PLEWA</name>